<feature type="domain" description="BioF2-like acetyltransferase" evidence="1">
    <location>
        <begin position="144"/>
        <end position="286"/>
    </location>
</feature>
<gene>
    <name evidence="2" type="ORF">ACFO4N_15360</name>
</gene>
<protein>
    <submittedName>
        <fullName evidence="2">GNAT family N-acetyltransferase</fullName>
    </submittedName>
</protein>
<dbReference type="Pfam" id="PF13480">
    <property type="entry name" value="Acetyltransf_6"/>
    <property type="match status" value="1"/>
</dbReference>
<accession>A0ABV9GTX1</accession>
<dbReference type="EMBL" id="JBHSFW010000015">
    <property type="protein sequence ID" value="MFC4620090.1"/>
    <property type="molecule type" value="Genomic_DNA"/>
</dbReference>
<dbReference type="InterPro" id="IPR016181">
    <property type="entry name" value="Acyl_CoA_acyltransferase"/>
</dbReference>
<evidence type="ECO:0000313" key="3">
    <source>
        <dbReference type="Proteomes" id="UP001596022"/>
    </source>
</evidence>
<organism evidence="2 3">
    <name type="scientific">Camelliibacillus cellulosilyticus</name>
    <dbReference type="NCBI Taxonomy" id="2174486"/>
    <lineage>
        <taxon>Bacteria</taxon>
        <taxon>Bacillati</taxon>
        <taxon>Bacillota</taxon>
        <taxon>Bacilli</taxon>
        <taxon>Bacillales</taxon>
        <taxon>Sporolactobacillaceae</taxon>
        <taxon>Camelliibacillus</taxon>
    </lineage>
</organism>
<dbReference type="Gene3D" id="3.40.630.30">
    <property type="match status" value="1"/>
</dbReference>
<proteinExistence type="predicted"/>
<dbReference type="SUPFAM" id="SSF55729">
    <property type="entry name" value="Acyl-CoA N-acyltransferases (Nat)"/>
    <property type="match status" value="1"/>
</dbReference>
<reference evidence="3" key="1">
    <citation type="journal article" date="2019" name="Int. J. Syst. Evol. Microbiol.">
        <title>The Global Catalogue of Microorganisms (GCM) 10K type strain sequencing project: providing services to taxonomists for standard genome sequencing and annotation.</title>
        <authorList>
            <consortium name="The Broad Institute Genomics Platform"/>
            <consortium name="The Broad Institute Genome Sequencing Center for Infectious Disease"/>
            <person name="Wu L."/>
            <person name="Ma J."/>
        </authorList>
    </citation>
    <scope>NUCLEOTIDE SEQUENCE [LARGE SCALE GENOMIC DNA]</scope>
    <source>
        <strain evidence="3">CGMCC 1.16306</strain>
    </source>
</reference>
<keyword evidence="3" id="KW-1185">Reference proteome</keyword>
<evidence type="ECO:0000259" key="1">
    <source>
        <dbReference type="Pfam" id="PF13480"/>
    </source>
</evidence>
<name>A0ABV9GTX1_9BACL</name>
<comment type="caution">
    <text evidence="2">The sequence shown here is derived from an EMBL/GenBank/DDBJ whole genome shotgun (WGS) entry which is preliminary data.</text>
</comment>
<dbReference type="InterPro" id="IPR038740">
    <property type="entry name" value="BioF2-like_GNAT_dom"/>
</dbReference>
<evidence type="ECO:0000313" key="2">
    <source>
        <dbReference type="EMBL" id="MFC4620090.1"/>
    </source>
</evidence>
<sequence>MKSWWNFESKKSNISPYIVEIKNEDRTVGILPFYLSLVEFANLTFRILQPMGNHRSDYIIPILSKACSSDELLDLAFNAIYKDQKSWDYIEWDDIPESATFARFLTKSSFKFYVEGRRHNTCPYFVLNGDFEVAKSQFNYKLLKDVLYKERKLKREGIVTFSRVLNEEEIEPIMNKLFELHNKRWQGTPTPSQFRYAEEREYALCAAKELHKSRLLNLAYICLNSEIIAVNFGMMDGKKSYFYLHAFDIAYRKYSPGQLLLYYLVQQACREKLKVIDLMRGDEGYKGKWRTGVNHNVKYEFFNSSLKSRAYRFLFHQSRNQRIIRKVSAVFTMMRSLARHRTSTH</sequence>
<dbReference type="Proteomes" id="UP001596022">
    <property type="component" value="Unassembled WGS sequence"/>
</dbReference>